<keyword evidence="3" id="KW-1185">Reference proteome</keyword>
<organism evidence="2 3">
    <name type="scientific">Conger conger</name>
    <name type="common">Conger eel</name>
    <name type="synonym">Muraena conger</name>
    <dbReference type="NCBI Taxonomy" id="82655"/>
    <lineage>
        <taxon>Eukaryota</taxon>
        <taxon>Metazoa</taxon>
        <taxon>Chordata</taxon>
        <taxon>Craniata</taxon>
        <taxon>Vertebrata</taxon>
        <taxon>Euteleostomi</taxon>
        <taxon>Actinopterygii</taxon>
        <taxon>Neopterygii</taxon>
        <taxon>Teleostei</taxon>
        <taxon>Anguilliformes</taxon>
        <taxon>Congridae</taxon>
        <taxon>Conger</taxon>
    </lineage>
</organism>
<feature type="region of interest" description="Disordered" evidence="1">
    <location>
        <begin position="81"/>
        <end position="117"/>
    </location>
</feature>
<evidence type="ECO:0000313" key="3">
    <source>
        <dbReference type="Proteomes" id="UP001152803"/>
    </source>
</evidence>
<comment type="caution">
    <text evidence="2">The sequence shown here is derived from an EMBL/GenBank/DDBJ whole genome shotgun (WGS) entry which is preliminary data.</text>
</comment>
<sequence length="117" mass="12692">MLLMQLAQPHLEEPLARRRLVHPASPLVRSLHGSPAPSTACPFPLLHRHPLRTACNGKYRSSPRERGTDEMKGRGIYAIASATPGSVSGQAEAAAGPQHQTWEDSALDQDQENHQSG</sequence>
<evidence type="ECO:0000313" key="2">
    <source>
        <dbReference type="EMBL" id="KAJ8284602.1"/>
    </source>
</evidence>
<dbReference type="EMBL" id="JAFJMO010000002">
    <property type="protein sequence ID" value="KAJ8284602.1"/>
    <property type="molecule type" value="Genomic_DNA"/>
</dbReference>
<name>A0A9Q1DZE2_CONCO</name>
<evidence type="ECO:0000256" key="1">
    <source>
        <dbReference type="SAM" id="MobiDB-lite"/>
    </source>
</evidence>
<gene>
    <name evidence="2" type="ORF">COCON_G00034520</name>
</gene>
<reference evidence="2" key="1">
    <citation type="journal article" date="2023" name="Science">
        <title>Genome structures resolve the early diversification of teleost fishes.</title>
        <authorList>
            <person name="Parey E."/>
            <person name="Louis A."/>
            <person name="Montfort J."/>
            <person name="Bouchez O."/>
            <person name="Roques C."/>
            <person name="Iampietro C."/>
            <person name="Lluch J."/>
            <person name="Castinel A."/>
            <person name="Donnadieu C."/>
            <person name="Desvignes T."/>
            <person name="Floi Bucao C."/>
            <person name="Jouanno E."/>
            <person name="Wen M."/>
            <person name="Mejri S."/>
            <person name="Dirks R."/>
            <person name="Jansen H."/>
            <person name="Henkel C."/>
            <person name="Chen W.J."/>
            <person name="Zahm M."/>
            <person name="Cabau C."/>
            <person name="Klopp C."/>
            <person name="Thompson A.W."/>
            <person name="Robinson-Rechavi M."/>
            <person name="Braasch I."/>
            <person name="Lecointre G."/>
            <person name="Bobe J."/>
            <person name="Postlethwait J.H."/>
            <person name="Berthelot C."/>
            <person name="Roest Crollius H."/>
            <person name="Guiguen Y."/>
        </authorList>
    </citation>
    <scope>NUCLEOTIDE SEQUENCE</scope>
    <source>
        <strain evidence="2">Concon-B</strain>
    </source>
</reference>
<proteinExistence type="predicted"/>
<protein>
    <submittedName>
        <fullName evidence="2">Uncharacterized protein</fullName>
    </submittedName>
</protein>
<dbReference type="AlphaFoldDB" id="A0A9Q1DZE2"/>
<dbReference type="Proteomes" id="UP001152803">
    <property type="component" value="Unassembled WGS sequence"/>
</dbReference>
<accession>A0A9Q1DZE2</accession>